<dbReference type="InterPro" id="IPR036748">
    <property type="entry name" value="MTH938-like_sf"/>
</dbReference>
<reference evidence="3" key="1">
    <citation type="submission" date="2022-11" db="UniProtKB">
        <authorList>
            <consortium name="WormBaseParasite"/>
        </authorList>
    </citation>
    <scope>IDENTIFICATION</scope>
</reference>
<dbReference type="GO" id="GO:0032981">
    <property type="term" value="P:mitochondrial respiratory chain complex I assembly"/>
    <property type="evidence" value="ECO:0007669"/>
    <property type="project" value="TreeGrafter"/>
</dbReference>
<accession>A0A914CEQ2</accession>
<dbReference type="PANTHER" id="PTHR21192:SF2">
    <property type="entry name" value="NADH DEHYDROGENASE [UBIQUINONE] 1 ALPHA SUBCOMPLEX ASSEMBLY FACTOR 3"/>
    <property type="match status" value="1"/>
</dbReference>
<dbReference type="InterPro" id="IPR007523">
    <property type="entry name" value="NDUFAF3/AAMDC"/>
</dbReference>
<dbReference type="AlphaFoldDB" id="A0A914CEQ2"/>
<dbReference type="Gene3D" id="3.40.1230.10">
    <property type="entry name" value="MTH938-like"/>
    <property type="match status" value="1"/>
</dbReference>
<dbReference type="Pfam" id="PF04430">
    <property type="entry name" value="DUF498"/>
    <property type="match status" value="1"/>
</dbReference>
<proteinExistence type="predicted"/>
<dbReference type="WBParaSite" id="ACRNAN_Path_986.g3793.t1">
    <property type="protein sequence ID" value="ACRNAN_Path_986.g3793.t1"/>
    <property type="gene ID" value="ACRNAN_Path_986.g3793"/>
</dbReference>
<protein>
    <submittedName>
        <fullName evidence="3">NADH dehydrogenase [ubiquinone] 1 alpha subcomplex assembly factor 3</fullName>
    </submittedName>
</protein>
<name>A0A914CEQ2_9BILA</name>
<evidence type="ECO:0000313" key="3">
    <source>
        <dbReference type="WBParaSite" id="ACRNAN_Path_986.g3793.t1"/>
    </source>
</evidence>
<organism evidence="2 3">
    <name type="scientific">Acrobeloides nanus</name>
    <dbReference type="NCBI Taxonomy" id="290746"/>
    <lineage>
        <taxon>Eukaryota</taxon>
        <taxon>Metazoa</taxon>
        <taxon>Ecdysozoa</taxon>
        <taxon>Nematoda</taxon>
        <taxon>Chromadorea</taxon>
        <taxon>Rhabditida</taxon>
        <taxon>Tylenchina</taxon>
        <taxon>Cephalobomorpha</taxon>
        <taxon>Cephaloboidea</taxon>
        <taxon>Cephalobidae</taxon>
        <taxon>Acrobeloides</taxon>
    </lineage>
</organism>
<evidence type="ECO:0000256" key="1">
    <source>
        <dbReference type="SAM" id="MobiDB-lite"/>
    </source>
</evidence>
<evidence type="ECO:0000313" key="2">
    <source>
        <dbReference type="Proteomes" id="UP000887540"/>
    </source>
</evidence>
<sequence>MASRLKALRYINFGHFRRCFSKTSDKDDIFHGGYHIIPSGKSDVPMQSRISYLSKDMEESQQMSIVGVSRTGFRLNDGTFLFGPIAIFPKTVLSWRVVTPNDITPESLELFFLLQPKLDILILGVGDRKDLDSVRKRVIKAVRGRKIGFEVLPTEDAISIFNHLASEERYIGAALYPPRELVVTDAQYADVLNMIQPWDKADEDFGHIATAGYDRGIGDVITRIWGEPRQDIKNELEQIREMNKLLSDHEREKHENIKQITQGTGKPIKGK</sequence>
<dbReference type="Proteomes" id="UP000887540">
    <property type="component" value="Unplaced"/>
</dbReference>
<dbReference type="GO" id="GO:0005743">
    <property type="term" value="C:mitochondrial inner membrane"/>
    <property type="evidence" value="ECO:0007669"/>
    <property type="project" value="TreeGrafter"/>
</dbReference>
<dbReference type="PANTHER" id="PTHR21192">
    <property type="entry name" value="NUCLEAR PROTEIN E3-3"/>
    <property type="match status" value="1"/>
</dbReference>
<feature type="region of interest" description="Disordered" evidence="1">
    <location>
        <begin position="250"/>
        <end position="271"/>
    </location>
</feature>
<keyword evidence="2" id="KW-1185">Reference proteome</keyword>
<dbReference type="SUPFAM" id="SSF64076">
    <property type="entry name" value="MTH938-like"/>
    <property type="match status" value="1"/>
</dbReference>